<proteinExistence type="predicted"/>
<reference evidence="5" key="4">
    <citation type="submission" date="2025-08" db="UniProtKB">
        <authorList>
            <consortium name="Ensembl"/>
        </authorList>
    </citation>
    <scope>IDENTIFICATION</scope>
</reference>
<keyword evidence="3" id="KW-0472">Membrane</keyword>
<dbReference type="AlphaFoldDB" id="A0A4W4DSB1"/>
<dbReference type="CDD" id="cd03590">
    <property type="entry name" value="CLECT_DC-SIGN_like"/>
    <property type="match status" value="1"/>
</dbReference>
<feature type="domain" description="C-type lectin" evidence="4">
    <location>
        <begin position="158"/>
        <end position="280"/>
    </location>
</feature>
<dbReference type="Pfam" id="PF00059">
    <property type="entry name" value="Lectin_C"/>
    <property type="match status" value="1"/>
</dbReference>
<dbReference type="GeneID" id="113572608"/>
<sequence>MSTEAGSLACEGMYTKLIDGSVDEENTGNILHSRDPQPVLANSLTAVQQQTHPGPYRVATMCLTAFCLILLMVLVAMSVHQNSSRAESKDQVSQNSSLSSMMQKACPNVTALTEEKKTLKKENKELIQEIDELKSKIQQLEATLTPEPVRCAENWLYFNGSCYFISVFSMSWRESQKYCKNKGGHLAIIHTAEEQTFLWNLLPRGHWNSYWFGISDEKLEGDWYWVDGTKLVGGFWEEGEPNNHINEDCGYIVKTEVLTRVATKSWYDAPCYMSLPWICEKKTESTSR</sequence>
<organism evidence="5 6">
    <name type="scientific">Electrophorus electricus</name>
    <name type="common">Electric eel</name>
    <name type="synonym">Gymnotus electricus</name>
    <dbReference type="NCBI Taxonomy" id="8005"/>
    <lineage>
        <taxon>Eukaryota</taxon>
        <taxon>Metazoa</taxon>
        <taxon>Chordata</taxon>
        <taxon>Craniata</taxon>
        <taxon>Vertebrata</taxon>
        <taxon>Euteleostomi</taxon>
        <taxon>Actinopterygii</taxon>
        <taxon>Neopterygii</taxon>
        <taxon>Teleostei</taxon>
        <taxon>Ostariophysi</taxon>
        <taxon>Gymnotiformes</taxon>
        <taxon>Gymnotoidei</taxon>
        <taxon>Gymnotidae</taxon>
        <taxon>Electrophorus</taxon>
    </lineage>
</organism>
<dbReference type="InterPro" id="IPR033989">
    <property type="entry name" value="CD209-like_CTLD"/>
</dbReference>
<reference evidence="6" key="1">
    <citation type="journal article" date="2014" name="Science">
        <title>Nonhuman genetics. Genomic basis for the convergent evolution of electric organs.</title>
        <authorList>
            <person name="Gallant J.R."/>
            <person name="Traeger L.L."/>
            <person name="Volkening J.D."/>
            <person name="Moffett H."/>
            <person name="Chen P.H."/>
            <person name="Novina C.D."/>
            <person name="Phillips G.N.Jr."/>
            <person name="Anand R."/>
            <person name="Wells G.B."/>
            <person name="Pinch M."/>
            <person name="Guth R."/>
            <person name="Unguez G.A."/>
            <person name="Albert J.S."/>
            <person name="Zakon H.H."/>
            <person name="Samanta M.P."/>
            <person name="Sussman M.R."/>
        </authorList>
    </citation>
    <scope>NUCLEOTIDE SEQUENCE [LARGE SCALE GENOMIC DNA]</scope>
</reference>
<dbReference type="SMART" id="SM00034">
    <property type="entry name" value="CLECT"/>
    <property type="match status" value="1"/>
</dbReference>
<evidence type="ECO:0000256" key="3">
    <source>
        <dbReference type="SAM" id="Phobius"/>
    </source>
</evidence>
<evidence type="ECO:0000259" key="4">
    <source>
        <dbReference type="PROSITE" id="PS50041"/>
    </source>
</evidence>
<dbReference type="STRING" id="8005.ENSEEEP00000002177"/>
<dbReference type="Ensembl" id="ENSEEET00000002217.2">
    <property type="protein sequence ID" value="ENSEEEP00000002177.2"/>
    <property type="gene ID" value="ENSEEEG00000001332.2"/>
</dbReference>
<dbReference type="OMA" id="RTTRDWP"/>
<keyword evidence="3" id="KW-1133">Transmembrane helix</keyword>
<keyword evidence="6" id="KW-1185">Reference proteome</keyword>
<evidence type="ECO:0000256" key="1">
    <source>
        <dbReference type="ARBA" id="ARBA00022734"/>
    </source>
</evidence>
<feature type="coiled-coil region" evidence="2">
    <location>
        <begin position="109"/>
        <end position="143"/>
    </location>
</feature>
<dbReference type="PANTHER" id="PTHR22803">
    <property type="entry name" value="MANNOSE, PHOSPHOLIPASE, LECTIN RECEPTOR RELATED"/>
    <property type="match status" value="1"/>
</dbReference>
<name>A0A4W4DSB1_ELEEL</name>
<reference evidence="5" key="3">
    <citation type="submission" date="2020-05" db="EMBL/GenBank/DDBJ databases">
        <title>Electrophorus electricus (electric eel) genome, fEleEle1, primary haplotype.</title>
        <authorList>
            <person name="Myers G."/>
            <person name="Meyer A."/>
            <person name="Fedrigo O."/>
            <person name="Formenti G."/>
            <person name="Rhie A."/>
            <person name="Tracey A."/>
            <person name="Sims Y."/>
            <person name="Jarvis E.D."/>
        </authorList>
    </citation>
    <scope>NUCLEOTIDE SEQUENCE [LARGE SCALE GENOMIC DNA]</scope>
</reference>
<dbReference type="InterPro" id="IPR050111">
    <property type="entry name" value="C-type_lectin/snaclec_domain"/>
</dbReference>
<dbReference type="InterPro" id="IPR001304">
    <property type="entry name" value="C-type_lectin-like"/>
</dbReference>
<keyword evidence="3" id="KW-0812">Transmembrane</keyword>
<feature type="transmembrane region" description="Helical" evidence="3">
    <location>
        <begin position="58"/>
        <end position="79"/>
    </location>
</feature>
<dbReference type="RefSeq" id="XP_026858124.2">
    <property type="nucleotide sequence ID" value="XM_027002323.2"/>
</dbReference>
<protein>
    <recommendedName>
        <fullName evidence="4">C-type lectin domain-containing protein</fullName>
    </recommendedName>
</protein>
<keyword evidence="1" id="KW-0430">Lectin</keyword>
<dbReference type="InterPro" id="IPR016186">
    <property type="entry name" value="C-type_lectin-like/link_sf"/>
</dbReference>
<dbReference type="GeneTree" id="ENSGT01030000234575"/>
<reference evidence="6" key="2">
    <citation type="journal article" date="2017" name="Sci. Adv.">
        <title>A tail of two voltages: Proteomic comparison of the three electric organs of the electric eel.</title>
        <authorList>
            <person name="Traeger L.L."/>
            <person name="Sabat G."/>
            <person name="Barrett-Wilt G.A."/>
            <person name="Wells G.B."/>
            <person name="Sussman M.R."/>
        </authorList>
    </citation>
    <scope>NUCLEOTIDE SEQUENCE [LARGE SCALE GENOMIC DNA]</scope>
</reference>
<dbReference type="KEGG" id="eee:113572608"/>
<evidence type="ECO:0000313" key="6">
    <source>
        <dbReference type="Proteomes" id="UP000314983"/>
    </source>
</evidence>
<accession>A0A4W4DSB1</accession>
<keyword evidence="2" id="KW-0175">Coiled coil</keyword>
<dbReference type="Proteomes" id="UP000314983">
    <property type="component" value="Chromosome 8"/>
</dbReference>
<dbReference type="Gene3D" id="3.10.100.10">
    <property type="entry name" value="Mannose-Binding Protein A, subunit A"/>
    <property type="match status" value="1"/>
</dbReference>
<dbReference type="InterPro" id="IPR016187">
    <property type="entry name" value="CTDL_fold"/>
</dbReference>
<evidence type="ECO:0000256" key="2">
    <source>
        <dbReference type="SAM" id="Coils"/>
    </source>
</evidence>
<dbReference type="SUPFAM" id="SSF56436">
    <property type="entry name" value="C-type lectin-like"/>
    <property type="match status" value="1"/>
</dbReference>
<reference evidence="5" key="5">
    <citation type="submission" date="2025-09" db="UniProtKB">
        <authorList>
            <consortium name="Ensembl"/>
        </authorList>
    </citation>
    <scope>IDENTIFICATION</scope>
</reference>
<dbReference type="PROSITE" id="PS50041">
    <property type="entry name" value="C_TYPE_LECTIN_2"/>
    <property type="match status" value="1"/>
</dbReference>
<gene>
    <name evidence="5" type="primary">zgc:174904</name>
</gene>
<evidence type="ECO:0000313" key="5">
    <source>
        <dbReference type="Ensembl" id="ENSEEEP00000002177.2"/>
    </source>
</evidence>
<dbReference type="GO" id="GO:0030246">
    <property type="term" value="F:carbohydrate binding"/>
    <property type="evidence" value="ECO:0007669"/>
    <property type="project" value="UniProtKB-KW"/>
</dbReference>